<dbReference type="Gene3D" id="2.60.40.10">
    <property type="entry name" value="Immunoglobulins"/>
    <property type="match status" value="1"/>
</dbReference>
<dbReference type="PANTHER" id="PTHR35580">
    <property type="entry name" value="CELL SURFACE GLYCOPROTEIN (S-LAYER PROTEIN)-LIKE PROTEIN"/>
    <property type="match status" value="1"/>
</dbReference>
<dbReference type="CDD" id="cd00146">
    <property type="entry name" value="PKD"/>
    <property type="match status" value="1"/>
</dbReference>
<dbReference type="PROSITE" id="PS51257">
    <property type="entry name" value="PROKAR_LIPOPROTEIN"/>
    <property type="match status" value="1"/>
</dbReference>
<dbReference type="InterPro" id="IPR035986">
    <property type="entry name" value="PKD_dom_sf"/>
</dbReference>
<dbReference type="PROSITE" id="PS50093">
    <property type="entry name" value="PKD"/>
    <property type="match status" value="1"/>
</dbReference>
<dbReference type="InterPro" id="IPR013783">
    <property type="entry name" value="Ig-like_fold"/>
</dbReference>
<name>A0AAU8FLW6_9BACT</name>
<dbReference type="InterPro" id="IPR022409">
    <property type="entry name" value="PKD/Chitinase_dom"/>
</dbReference>
<dbReference type="SUPFAM" id="SSF63829">
    <property type="entry name" value="Calcium-dependent phosphotriesterase"/>
    <property type="match status" value="1"/>
</dbReference>
<evidence type="ECO:0000259" key="1">
    <source>
        <dbReference type="PROSITE" id="PS50093"/>
    </source>
</evidence>
<evidence type="ECO:0000313" key="2">
    <source>
        <dbReference type="EMBL" id="XCH24734.1"/>
    </source>
</evidence>
<organism evidence="2">
    <name type="scientific">Dyadobacter sp. 676</name>
    <dbReference type="NCBI Taxonomy" id="3088362"/>
    <lineage>
        <taxon>Bacteria</taxon>
        <taxon>Pseudomonadati</taxon>
        <taxon>Bacteroidota</taxon>
        <taxon>Cytophagia</taxon>
        <taxon>Cytophagales</taxon>
        <taxon>Spirosomataceae</taxon>
        <taxon>Dyadobacter</taxon>
    </lineage>
</organism>
<dbReference type="Pfam" id="PF18911">
    <property type="entry name" value="PKD_4"/>
    <property type="match status" value="1"/>
</dbReference>
<sequence length="233" mass="24758">MKKAFTYFLLISVAVACHVDIPQKPLSLFRFTPENGCKAPCTVTFTSQSENAASLLWDFGDETELVSGDSVTHEFLSEKIYQVKLIVRGIDGGSSGNTQAVKVDRADPKETFGISGDNNFPTDIVSDANGNIYISGTGKGTIQFGTGKVYHSVGGSDDFFVAKFNSSGQCQWVYMDGSTGDDHANALALGNNNDVYVTGFISGSVNKSDVVPKGKIDGFVARLNGLTGAPPMV</sequence>
<proteinExistence type="predicted"/>
<dbReference type="SMART" id="SM00089">
    <property type="entry name" value="PKD"/>
    <property type="match status" value="1"/>
</dbReference>
<dbReference type="EMBL" id="CP159289">
    <property type="protein sequence ID" value="XCH24734.1"/>
    <property type="molecule type" value="Genomic_DNA"/>
</dbReference>
<dbReference type="InterPro" id="IPR052918">
    <property type="entry name" value="Motility_Chemotaxis_Reg"/>
</dbReference>
<dbReference type="SUPFAM" id="SSF49299">
    <property type="entry name" value="PKD domain"/>
    <property type="match status" value="1"/>
</dbReference>
<dbReference type="InterPro" id="IPR000601">
    <property type="entry name" value="PKD_dom"/>
</dbReference>
<feature type="domain" description="PKD" evidence="1">
    <location>
        <begin position="47"/>
        <end position="103"/>
    </location>
</feature>
<accession>A0AAU8FLW6</accession>
<gene>
    <name evidence="2" type="ORF">ABV298_31340</name>
</gene>
<dbReference type="RefSeq" id="WP_353720049.1">
    <property type="nucleotide sequence ID" value="NZ_CP159289.1"/>
</dbReference>
<dbReference type="AlphaFoldDB" id="A0AAU8FLW6"/>
<dbReference type="PANTHER" id="PTHR35580:SF1">
    <property type="entry name" value="PHYTASE-LIKE DOMAIN-CONTAINING PROTEIN"/>
    <property type="match status" value="1"/>
</dbReference>
<protein>
    <submittedName>
        <fullName evidence="2">PKD domain-containing protein</fullName>
    </submittedName>
</protein>
<reference evidence="2" key="1">
    <citation type="submission" date="2024-06" db="EMBL/GenBank/DDBJ databases">
        <title>Sequencing and assembly of the genome of Dyadobacter sp. strain 676, a symbiont of Cyamopsis tetragonoloba.</title>
        <authorList>
            <person name="Guro P."/>
            <person name="Sazanova A."/>
            <person name="Kuznetsova I."/>
            <person name="Belimov A."/>
            <person name="Safronova V."/>
        </authorList>
    </citation>
    <scope>NUCLEOTIDE SEQUENCE</scope>
    <source>
        <strain evidence="2">676</strain>
    </source>
</reference>